<protein>
    <submittedName>
        <fullName evidence="1">Uncharacterized protein</fullName>
    </submittedName>
</protein>
<evidence type="ECO:0000313" key="1">
    <source>
        <dbReference type="EMBL" id="EEX21799.1"/>
    </source>
</evidence>
<dbReference type="HOGENOM" id="CLU_2491620_0_0_9"/>
<evidence type="ECO:0000313" key="2">
    <source>
        <dbReference type="Proteomes" id="UP000003755"/>
    </source>
</evidence>
<keyword evidence="2" id="KW-1185">Reference proteome</keyword>
<dbReference type="STRING" id="537007.BLAHAN_05424"/>
<accession>C9L7Q4</accession>
<comment type="caution">
    <text evidence="1">The sequence shown here is derived from an EMBL/GenBank/DDBJ whole genome shotgun (WGS) entry which is preliminary data.</text>
</comment>
<gene>
    <name evidence="1" type="ORF">BLAHAN_05424</name>
</gene>
<proteinExistence type="predicted"/>
<dbReference type="EMBL" id="ABYU02000016">
    <property type="protein sequence ID" value="EEX21799.1"/>
    <property type="molecule type" value="Genomic_DNA"/>
</dbReference>
<reference evidence="1" key="1">
    <citation type="submission" date="2009-09" db="EMBL/GenBank/DDBJ databases">
        <authorList>
            <person name="Weinstock G."/>
            <person name="Sodergren E."/>
            <person name="Clifton S."/>
            <person name="Fulton L."/>
            <person name="Fulton B."/>
            <person name="Courtney L."/>
            <person name="Fronick C."/>
            <person name="Harrison M."/>
            <person name="Strong C."/>
            <person name="Farmer C."/>
            <person name="Delahaunty K."/>
            <person name="Markovic C."/>
            <person name="Hall O."/>
            <person name="Minx P."/>
            <person name="Tomlinson C."/>
            <person name="Mitreva M."/>
            <person name="Nelson J."/>
            <person name="Hou S."/>
            <person name="Wollam A."/>
            <person name="Pepin K.H."/>
            <person name="Johnson M."/>
            <person name="Bhonagiri V."/>
            <person name="Nash W.E."/>
            <person name="Warren W."/>
            <person name="Chinwalla A."/>
            <person name="Mardis E.R."/>
            <person name="Wilson R.K."/>
        </authorList>
    </citation>
    <scope>NUCLEOTIDE SEQUENCE [LARGE SCALE GENOMIC DNA]</scope>
    <source>
        <strain evidence="1">DSM 20583</strain>
    </source>
</reference>
<organism evidence="1 2">
    <name type="scientific">Blautia hansenii DSM 20583</name>
    <dbReference type="NCBI Taxonomy" id="537007"/>
    <lineage>
        <taxon>Bacteria</taxon>
        <taxon>Bacillati</taxon>
        <taxon>Bacillota</taxon>
        <taxon>Clostridia</taxon>
        <taxon>Lachnospirales</taxon>
        <taxon>Lachnospiraceae</taxon>
        <taxon>Blautia</taxon>
    </lineage>
</organism>
<sequence length="86" mass="10357">MKGELKMKYMMICYSEHDNEIVEHKLFDSLKEAVEYMTHDINKTYRTEKFMIESDSCHKVIEEMTGMVESCAGEYRWTWTIFKVEV</sequence>
<name>C9L7Q4_BLAHA</name>
<dbReference type="AlphaFoldDB" id="C9L7Q4"/>
<dbReference type="Proteomes" id="UP000003755">
    <property type="component" value="Unassembled WGS sequence"/>
</dbReference>